<dbReference type="InterPro" id="IPR007404">
    <property type="entry name" value="YdjM-like"/>
</dbReference>
<feature type="transmembrane region" description="Helical" evidence="1">
    <location>
        <begin position="74"/>
        <end position="93"/>
    </location>
</feature>
<feature type="transmembrane region" description="Helical" evidence="1">
    <location>
        <begin position="105"/>
        <end position="122"/>
    </location>
</feature>
<feature type="transmembrane region" description="Helical" evidence="1">
    <location>
        <begin position="171"/>
        <end position="188"/>
    </location>
</feature>
<dbReference type="PANTHER" id="PTHR40031">
    <property type="entry name" value="HYPOTHETICAL MEMBRANE SPANNING PROTEIN"/>
    <property type="match status" value="1"/>
</dbReference>
<gene>
    <name evidence="2" type="ORF">GJ700_22325</name>
</gene>
<reference evidence="2 3" key="1">
    <citation type="submission" date="2019-11" db="EMBL/GenBank/DDBJ databases">
        <title>Novel species isolated from a subtropical stream in China.</title>
        <authorList>
            <person name="Lu H."/>
        </authorList>
    </citation>
    <scope>NUCLEOTIDE SEQUENCE [LARGE SCALE GENOMIC DNA]</scope>
    <source>
        <strain evidence="2 3">FT92W</strain>
    </source>
</reference>
<comment type="caution">
    <text evidence="2">The sequence shown here is derived from an EMBL/GenBank/DDBJ whole genome shotgun (WGS) entry which is preliminary data.</text>
</comment>
<dbReference type="InterPro" id="IPR053170">
    <property type="entry name" value="Transcription_regulator"/>
</dbReference>
<keyword evidence="1" id="KW-1133">Transmembrane helix</keyword>
<dbReference type="EMBL" id="WKJJ01000015">
    <property type="protein sequence ID" value="MRV74449.1"/>
    <property type="molecule type" value="Genomic_DNA"/>
</dbReference>
<keyword evidence="2" id="KW-0378">Hydrolase</keyword>
<keyword evidence="3" id="KW-1185">Reference proteome</keyword>
<sequence>MDNITHSVVGLGVGELVQRSLPPEPDDAGQRTRHRLLLTACALASNFPDLDLFLTNLLPAPLGYLLNHRGHTHTLLYALPQALLLVALLWTGWPNARALLRRSATARRGLLLAVAAGFALHLGMDYLNSYGVHPFYPFDGRWLYGDMVFIIEPVFWVAFGVPLIMAVPGRAPRWVLMAGLAAAMLYFLRKEYLAPLSFGLLLALGVGLALLRSARAHSRWAMALALLASVAFVGVQGTASAVGRAQVAAALRTQDAATRVLDVAMTAFPAQPLCWIFVSVESNAARGSYTLRRGLVSVLPSVLPAASCPSGLADPSPSAALTAAGDVLQYRQVQGSLAALRQLRESNCWFDDWMRFARAPVLEHGAATDLRFATTPRGNFSTMPVAQGGGKACPGGVPKWDYPRQDLLGGA</sequence>
<feature type="transmembrane region" description="Helical" evidence="1">
    <location>
        <begin position="223"/>
        <end position="243"/>
    </location>
</feature>
<evidence type="ECO:0000313" key="3">
    <source>
        <dbReference type="Proteomes" id="UP000446768"/>
    </source>
</evidence>
<proteinExistence type="predicted"/>
<evidence type="ECO:0000256" key="1">
    <source>
        <dbReference type="SAM" id="Phobius"/>
    </source>
</evidence>
<protein>
    <submittedName>
        <fullName evidence="2">Metal-dependent hydrolase</fullName>
    </submittedName>
</protein>
<feature type="transmembrane region" description="Helical" evidence="1">
    <location>
        <begin position="142"/>
        <end position="164"/>
    </location>
</feature>
<dbReference type="Pfam" id="PF04307">
    <property type="entry name" value="YdjM"/>
    <property type="match status" value="1"/>
</dbReference>
<organism evidence="2 3">
    <name type="scientific">Pseudoduganella rivuli</name>
    <dbReference type="NCBI Taxonomy" id="2666085"/>
    <lineage>
        <taxon>Bacteria</taxon>
        <taxon>Pseudomonadati</taxon>
        <taxon>Pseudomonadota</taxon>
        <taxon>Betaproteobacteria</taxon>
        <taxon>Burkholderiales</taxon>
        <taxon>Oxalobacteraceae</taxon>
        <taxon>Telluria group</taxon>
        <taxon>Pseudoduganella</taxon>
    </lineage>
</organism>
<dbReference type="GO" id="GO:0016787">
    <property type="term" value="F:hydrolase activity"/>
    <property type="evidence" value="ECO:0007669"/>
    <property type="project" value="UniProtKB-KW"/>
</dbReference>
<keyword evidence="1" id="KW-0812">Transmembrane</keyword>
<dbReference type="PANTHER" id="PTHR40031:SF1">
    <property type="entry name" value="MEMBRANE-BOUND METAL-DEPENDENT HYDROLASE"/>
    <property type="match status" value="1"/>
</dbReference>
<dbReference type="Proteomes" id="UP000446768">
    <property type="component" value="Unassembled WGS sequence"/>
</dbReference>
<dbReference type="AlphaFoldDB" id="A0A7X2IR39"/>
<accession>A0A7X2IR39</accession>
<name>A0A7X2IR39_9BURK</name>
<evidence type="ECO:0000313" key="2">
    <source>
        <dbReference type="EMBL" id="MRV74449.1"/>
    </source>
</evidence>
<feature type="transmembrane region" description="Helical" evidence="1">
    <location>
        <begin position="194"/>
        <end position="211"/>
    </location>
</feature>
<keyword evidence="1" id="KW-0472">Membrane</keyword>
<dbReference type="RefSeq" id="WP_154378059.1">
    <property type="nucleotide sequence ID" value="NZ_WKJJ01000015.1"/>
</dbReference>